<comment type="caution">
    <text evidence="2">The sequence shown here is derived from an EMBL/GenBank/DDBJ whole genome shotgun (WGS) entry which is preliminary data.</text>
</comment>
<evidence type="ECO:0000313" key="2">
    <source>
        <dbReference type="EMBL" id="MBB5348027.1"/>
    </source>
</evidence>
<dbReference type="Proteomes" id="UP000539642">
    <property type="component" value="Unassembled WGS sequence"/>
</dbReference>
<keyword evidence="2" id="KW-0413">Isomerase</keyword>
<evidence type="ECO:0000259" key="1">
    <source>
        <dbReference type="Pfam" id="PF01261"/>
    </source>
</evidence>
<dbReference type="InterPro" id="IPR036237">
    <property type="entry name" value="Xyl_isomerase-like_sf"/>
</dbReference>
<accession>A0A840UP43</accession>
<proteinExistence type="predicted"/>
<dbReference type="GO" id="GO:0016853">
    <property type="term" value="F:isomerase activity"/>
    <property type="evidence" value="ECO:0007669"/>
    <property type="project" value="UniProtKB-KW"/>
</dbReference>
<dbReference type="SUPFAM" id="SSF51658">
    <property type="entry name" value="Xylose isomerase-like"/>
    <property type="match status" value="1"/>
</dbReference>
<dbReference type="RefSeq" id="WP_183350365.1">
    <property type="nucleotide sequence ID" value="NZ_JACHEO010000008.1"/>
</dbReference>
<dbReference type="PANTHER" id="PTHR12110:SF21">
    <property type="entry name" value="XYLOSE ISOMERASE-LIKE TIM BARREL DOMAIN-CONTAINING PROTEIN"/>
    <property type="match status" value="1"/>
</dbReference>
<protein>
    <submittedName>
        <fullName evidence="2">Sugar phosphate isomerase/epimerase</fullName>
    </submittedName>
</protein>
<dbReference type="InterPro" id="IPR050312">
    <property type="entry name" value="IolE/XylAMocC-like"/>
</dbReference>
<dbReference type="InterPro" id="IPR013022">
    <property type="entry name" value="Xyl_isomerase-like_TIM-brl"/>
</dbReference>
<feature type="domain" description="Xylose isomerase-like TIM barrel" evidence="1">
    <location>
        <begin position="17"/>
        <end position="253"/>
    </location>
</feature>
<keyword evidence="3" id="KW-1185">Reference proteome</keyword>
<dbReference type="PANTHER" id="PTHR12110">
    <property type="entry name" value="HYDROXYPYRUVATE ISOMERASE"/>
    <property type="match status" value="1"/>
</dbReference>
<name>A0A840UP43_9BACT</name>
<organism evidence="2 3">
    <name type="scientific">Desulfoprunum benzoelyticum</name>
    <dbReference type="NCBI Taxonomy" id="1506996"/>
    <lineage>
        <taxon>Bacteria</taxon>
        <taxon>Pseudomonadati</taxon>
        <taxon>Thermodesulfobacteriota</taxon>
        <taxon>Desulfobulbia</taxon>
        <taxon>Desulfobulbales</taxon>
        <taxon>Desulfobulbaceae</taxon>
        <taxon>Desulfoprunum</taxon>
    </lineage>
</organism>
<dbReference type="Pfam" id="PF01261">
    <property type="entry name" value="AP_endonuc_2"/>
    <property type="match status" value="1"/>
</dbReference>
<sequence>MHYGAMNFPVLPVLAEIDAIAGMGFDYLELAMDAPMAHYSIIAANRTAIVDALKANGLGLICHMPTFVSTADLTESIRRASVTEMRRSLEVAFELGATKVVLHPSMAAGLGAFVGARIKAYATDFLAEMVEAAQQMQLTLCLENMFPRYMLGVQPADFEEIFTSFPSLKLVLDTGHAHIDDRGEGRLLQLVEQFGSRIAHLHFSDNHGRRDEHLAVGKGTVDFAGLVQKLQAIGYDDTLTLEVFGEDRQLLVASRDKLKAMFAGNDQP</sequence>
<gene>
    <name evidence="2" type="ORF">HNQ81_001758</name>
</gene>
<evidence type="ECO:0000313" key="3">
    <source>
        <dbReference type="Proteomes" id="UP000539642"/>
    </source>
</evidence>
<dbReference type="AlphaFoldDB" id="A0A840UP43"/>
<dbReference type="Gene3D" id="3.20.20.150">
    <property type="entry name" value="Divalent-metal-dependent TIM barrel enzymes"/>
    <property type="match status" value="1"/>
</dbReference>
<dbReference type="EMBL" id="JACHEO010000008">
    <property type="protein sequence ID" value="MBB5348027.1"/>
    <property type="molecule type" value="Genomic_DNA"/>
</dbReference>
<reference evidence="2 3" key="1">
    <citation type="submission" date="2020-08" db="EMBL/GenBank/DDBJ databases">
        <title>Genomic Encyclopedia of Type Strains, Phase IV (KMG-IV): sequencing the most valuable type-strain genomes for metagenomic binning, comparative biology and taxonomic classification.</title>
        <authorList>
            <person name="Goeker M."/>
        </authorList>
    </citation>
    <scope>NUCLEOTIDE SEQUENCE [LARGE SCALE GENOMIC DNA]</scope>
    <source>
        <strain evidence="2 3">DSM 28570</strain>
    </source>
</reference>